<dbReference type="GO" id="GO:0102390">
    <property type="term" value="F:mycophenolic acid acyl-glucuronide esterase activity"/>
    <property type="evidence" value="ECO:0007669"/>
    <property type="project" value="UniProtKB-EC"/>
</dbReference>
<organism evidence="13">
    <name type="scientific">uncultured Alphaproteobacteria bacterium</name>
    <dbReference type="NCBI Taxonomy" id="91750"/>
    <lineage>
        <taxon>Bacteria</taxon>
        <taxon>Pseudomonadati</taxon>
        <taxon>Pseudomonadota</taxon>
        <taxon>Alphaproteobacteria</taxon>
        <taxon>environmental samples</taxon>
    </lineage>
</organism>
<evidence type="ECO:0000256" key="6">
    <source>
        <dbReference type="ARBA" id="ARBA00041520"/>
    </source>
</evidence>
<dbReference type="Pfam" id="PF00561">
    <property type="entry name" value="Abhydrolase_1"/>
    <property type="match status" value="1"/>
</dbReference>
<evidence type="ECO:0000256" key="11">
    <source>
        <dbReference type="ARBA" id="ARBA00047972"/>
    </source>
</evidence>
<dbReference type="EC" id="3.1.2.22" evidence="1"/>
<dbReference type="GO" id="GO:0008474">
    <property type="term" value="F:palmitoyl-(protein) hydrolase activity"/>
    <property type="evidence" value="ECO:0007669"/>
    <property type="project" value="UniProtKB-EC"/>
</dbReference>
<keyword evidence="2 13" id="KW-0378">Hydrolase</keyword>
<evidence type="ECO:0000256" key="10">
    <source>
        <dbReference type="ARBA" id="ARBA00047409"/>
    </source>
</evidence>
<reference evidence="13" key="1">
    <citation type="journal article" date="2020" name="J. ISSAAS">
        <title>Lactobacilli and other gastrointestinal microbiota of Peromyscus leucopus, reservoir host for agents of Lyme disease and other zoonoses in North America.</title>
        <authorList>
            <person name="Milovic A."/>
            <person name="Bassam K."/>
            <person name="Shao H."/>
            <person name="Chatzistamou I."/>
            <person name="Tufts D.M."/>
            <person name="Diuk-Wasser M."/>
            <person name="Barbour A.G."/>
        </authorList>
    </citation>
    <scope>NUCLEOTIDE SEQUENCE</scope>
    <source>
        <strain evidence="13">LL90</strain>
    </source>
</reference>
<comment type="catalytic activity">
    <reaction evidence="11">
        <text>mycophenolic acid O-acyl-beta-D-glucuronide + H2O = mycophenolate + D-glucuronate + H(+)</text>
        <dbReference type="Rhea" id="RHEA:34179"/>
        <dbReference type="ChEBI" id="CHEBI:15377"/>
        <dbReference type="ChEBI" id="CHEBI:15378"/>
        <dbReference type="ChEBI" id="CHEBI:58720"/>
        <dbReference type="ChEBI" id="CHEBI:62932"/>
        <dbReference type="ChEBI" id="CHEBI:66982"/>
        <dbReference type="EC" id="3.1.1.93"/>
    </reaction>
    <physiologicalReaction direction="left-to-right" evidence="11">
        <dbReference type="Rhea" id="RHEA:34180"/>
    </physiologicalReaction>
</comment>
<dbReference type="PRINTS" id="PR00111">
    <property type="entry name" value="ABHYDROLASE"/>
</dbReference>
<proteinExistence type="predicted"/>
<dbReference type="PANTHER" id="PTHR16138:SF7">
    <property type="entry name" value="PALMITOYL-PROTEIN THIOESTERASE ABHD10, MITOCHONDRIAL"/>
    <property type="match status" value="1"/>
</dbReference>
<evidence type="ECO:0000256" key="3">
    <source>
        <dbReference type="ARBA" id="ARBA00022946"/>
    </source>
</evidence>
<evidence type="ECO:0000256" key="8">
    <source>
        <dbReference type="ARBA" id="ARBA00042704"/>
    </source>
</evidence>
<name>A0A6G8F2Z9_9PROT</name>
<evidence type="ECO:0000256" key="1">
    <source>
        <dbReference type="ARBA" id="ARBA00012423"/>
    </source>
</evidence>
<gene>
    <name evidence="13" type="ORF">PlAlph_5150</name>
</gene>
<dbReference type="GO" id="GO:0004553">
    <property type="term" value="F:hydrolase activity, hydrolyzing O-glycosyl compounds"/>
    <property type="evidence" value="ECO:0007669"/>
    <property type="project" value="TreeGrafter"/>
</dbReference>
<evidence type="ECO:0000313" key="13">
    <source>
        <dbReference type="EMBL" id="QIM10623.1"/>
    </source>
</evidence>
<evidence type="ECO:0000256" key="5">
    <source>
        <dbReference type="ARBA" id="ARBA00039314"/>
    </source>
</evidence>
<dbReference type="SUPFAM" id="SSF53474">
    <property type="entry name" value="alpha/beta-Hydrolases"/>
    <property type="match status" value="1"/>
</dbReference>
<dbReference type="Gene3D" id="3.40.50.1820">
    <property type="entry name" value="alpha/beta hydrolase"/>
    <property type="match status" value="1"/>
</dbReference>
<sequence length="247" mass="27930">MPKYTFKSQFATDFEYIAPKNNKPTVLYLHGFCSNAWGRKPETVKEFCLQSGFGFVRFDFAGHGSSFADFEKTDFEVWKSQVFEAVDTIVDGDCIVVGSSMGGWLAMYAAMRYPEKVKGMIGLAAAPNFVRRFEKQVTPEQRHELETTGKFVISNNDFAYTITSRFVETAMASCFPEDGTSWDIRCPVHLIQGMKDASVPWHEVLKYAERIVSDKVEVKLLKDSNHRLNDDAAISELRCSLANIVNI</sequence>
<feature type="domain" description="AB hydrolase-1" evidence="12">
    <location>
        <begin position="24"/>
        <end position="128"/>
    </location>
</feature>
<dbReference type="EC" id="3.1.1.93" evidence="4"/>
<evidence type="ECO:0000256" key="4">
    <source>
        <dbReference type="ARBA" id="ARBA00039132"/>
    </source>
</evidence>
<comment type="function">
    <text evidence="9">Acts as an acyl-protein thioesterase that hydrolyzes fatty acids from acylated residues in proteins. Regulates the mitochondrial S-depalmitoylation of the nucleophilic active site residue of peroxiredoxin-5/PRDX5, a key antioxidant protein, therefore modulating mitochondrial antioxidant ability. Also catalyzes the deglucuronidation of mycophenolic acid acyl-glucuronide, an active metabolite of the immunosuppressant drug mycophenolate.</text>
</comment>
<dbReference type="PANTHER" id="PTHR16138">
    <property type="entry name" value="MYCOPHENOLIC ACID ACYL-GLUCURONIDE ESTERASE, MITOCHONDRIAL"/>
    <property type="match status" value="1"/>
</dbReference>
<dbReference type="InterPro" id="IPR029058">
    <property type="entry name" value="AB_hydrolase_fold"/>
</dbReference>
<dbReference type="InterPro" id="IPR000073">
    <property type="entry name" value="AB_hydrolase_1"/>
</dbReference>
<evidence type="ECO:0000256" key="7">
    <source>
        <dbReference type="ARBA" id="ARBA00042645"/>
    </source>
</evidence>
<keyword evidence="3" id="KW-0809">Transit peptide</keyword>
<evidence type="ECO:0000259" key="12">
    <source>
        <dbReference type="Pfam" id="PF00561"/>
    </source>
</evidence>
<dbReference type="InterPro" id="IPR052382">
    <property type="entry name" value="ABHD10_acyl-thioesterase"/>
</dbReference>
<evidence type="ECO:0000256" key="9">
    <source>
        <dbReference type="ARBA" id="ARBA00046047"/>
    </source>
</evidence>
<comment type="catalytic activity">
    <reaction evidence="10">
        <text>S-hexadecanoyl-L-cysteinyl-[protein] + H2O = L-cysteinyl-[protein] + hexadecanoate + H(+)</text>
        <dbReference type="Rhea" id="RHEA:19233"/>
        <dbReference type="Rhea" id="RHEA-COMP:10131"/>
        <dbReference type="Rhea" id="RHEA-COMP:11032"/>
        <dbReference type="ChEBI" id="CHEBI:7896"/>
        <dbReference type="ChEBI" id="CHEBI:15377"/>
        <dbReference type="ChEBI" id="CHEBI:15378"/>
        <dbReference type="ChEBI" id="CHEBI:29950"/>
        <dbReference type="ChEBI" id="CHEBI:74151"/>
        <dbReference type="EC" id="3.1.2.22"/>
    </reaction>
    <physiologicalReaction direction="left-to-right" evidence="10">
        <dbReference type="Rhea" id="RHEA:19234"/>
    </physiologicalReaction>
</comment>
<evidence type="ECO:0000256" key="2">
    <source>
        <dbReference type="ARBA" id="ARBA00022801"/>
    </source>
</evidence>
<accession>A0A6G8F2Z9</accession>
<protein>
    <recommendedName>
        <fullName evidence="5">Palmitoyl-protein thioesterase ABHD10, mitochondrial</fullName>
        <ecNumber evidence="4">3.1.1.93</ecNumber>
        <ecNumber evidence="1">3.1.2.22</ecNumber>
    </recommendedName>
    <alternativeName>
        <fullName evidence="7">Acyl-protein thioesterase ABHD10</fullName>
    </alternativeName>
    <alternativeName>
        <fullName evidence="8">Alpha/beta hydrolase domain-containing protein 10</fullName>
    </alternativeName>
    <alternativeName>
        <fullName evidence="6">Mycophenolic acid acyl-glucuronide esterase, mitochondrial</fullName>
    </alternativeName>
</protein>
<dbReference type="EMBL" id="MN990731">
    <property type="protein sequence ID" value="QIM10623.1"/>
    <property type="molecule type" value="Genomic_DNA"/>
</dbReference>
<dbReference type="AlphaFoldDB" id="A0A6G8F2Z9"/>